<dbReference type="Pfam" id="PF04268">
    <property type="entry name" value="SoxG"/>
    <property type="match status" value="1"/>
</dbReference>
<evidence type="ECO:0008006" key="3">
    <source>
        <dbReference type="Google" id="ProtNLM"/>
    </source>
</evidence>
<dbReference type="EMBL" id="JAIVFP010000001">
    <property type="protein sequence ID" value="MCI4681735.1"/>
    <property type="molecule type" value="Genomic_DNA"/>
</dbReference>
<evidence type="ECO:0000313" key="2">
    <source>
        <dbReference type="Proteomes" id="UP001139104"/>
    </source>
</evidence>
<dbReference type="InterPro" id="IPR027266">
    <property type="entry name" value="TrmE/GcvT-like"/>
</dbReference>
<evidence type="ECO:0000313" key="1">
    <source>
        <dbReference type="EMBL" id="MCI4681735.1"/>
    </source>
</evidence>
<dbReference type="Gene3D" id="3.30.1360.120">
    <property type="entry name" value="Probable tRNA modification gtpase trme, domain 1"/>
    <property type="match status" value="1"/>
</dbReference>
<dbReference type="RefSeq" id="WP_243065784.1">
    <property type="nucleotide sequence ID" value="NZ_JAIVFK010000017.1"/>
</dbReference>
<dbReference type="Proteomes" id="UP001139104">
    <property type="component" value="Unassembled WGS sequence"/>
</dbReference>
<dbReference type="Gene3D" id="3.30.70.1520">
    <property type="entry name" value="Heterotetrameric sarcosine oxidase"/>
    <property type="match status" value="1"/>
</dbReference>
<dbReference type="InterPro" id="IPR007375">
    <property type="entry name" value="SoxG"/>
</dbReference>
<proteinExistence type="predicted"/>
<name>A0ABS9Z2R5_9HYPH</name>
<protein>
    <recommendedName>
        <fullName evidence="3">Sarcosine oxidase subunit gamma</fullName>
    </recommendedName>
</protein>
<accession>A0ABS9Z2R5</accession>
<comment type="caution">
    <text evidence="1">The sequence shown here is derived from an EMBL/GenBank/DDBJ whole genome shotgun (WGS) entry which is preliminary data.</text>
</comment>
<reference evidence="1" key="1">
    <citation type="journal article" date="2022" name="ISME J.">
        <title>Identification of active gaseous-alkane degraders at natural gas seeps.</title>
        <authorList>
            <person name="Farhan Ul Haque M."/>
            <person name="Hernandez M."/>
            <person name="Crombie A.T."/>
            <person name="Murrell J.C."/>
        </authorList>
    </citation>
    <scope>NUCLEOTIDE SEQUENCE</scope>
    <source>
        <strain evidence="1">PC2</strain>
    </source>
</reference>
<organism evidence="1 2">
    <name type="scientific">Candidatus Rhodoblastus alkanivorans</name>
    <dbReference type="NCBI Taxonomy" id="2954117"/>
    <lineage>
        <taxon>Bacteria</taxon>
        <taxon>Pseudomonadati</taxon>
        <taxon>Pseudomonadota</taxon>
        <taxon>Alphaproteobacteria</taxon>
        <taxon>Hyphomicrobiales</taxon>
        <taxon>Rhodoblastaceae</taxon>
        <taxon>Rhodoblastus</taxon>
    </lineage>
</organism>
<gene>
    <name evidence="1" type="ORF">K2U94_02970</name>
</gene>
<keyword evidence="2" id="KW-1185">Reference proteome</keyword>
<sequence length="192" mass="20342">MADFLASLPLGKDLPPGFYGAKNGTTARLRLVSTDACTLVAGRDRVAVIAKARAAFAIDLQDIPRRSAAEGFDFVGVGPGRWLVLSETRGLAQKLEGAFAPEGSVFEQGGGLIVLEASGAMRDALAKLVPIDLHPSVFKPGDAATTTAAHVNITVWLERDDLWRFAVGRSLLAAFLRAFACASLEFGLDWDG</sequence>